<feature type="compositionally biased region" description="Low complexity" evidence="19">
    <location>
        <begin position="764"/>
        <end position="773"/>
    </location>
</feature>
<evidence type="ECO:0000256" key="14">
    <source>
        <dbReference type="ARBA" id="ARBA00023170"/>
    </source>
</evidence>
<keyword evidence="12 20" id="KW-0472">Membrane</keyword>
<comment type="subcellular location">
    <subcellularLocation>
        <location evidence="1">Cell membrane</location>
        <topology evidence="1">Single-pass type I membrane protein</topology>
    </subcellularLocation>
</comment>
<evidence type="ECO:0000256" key="20">
    <source>
        <dbReference type="SAM" id="Phobius"/>
    </source>
</evidence>
<dbReference type="PROSITE" id="PS50948">
    <property type="entry name" value="PAN"/>
    <property type="match status" value="1"/>
</dbReference>
<dbReference type="PIRSF" id="PIRSF000641">
    <property type="entry name" value="SRK"/>
    <property type="match status" value="1"/>
</dbReference>
<keyword evidence="2" id="KW-1003">Cell membrane</keyword>
<dbReference type="GO" id="GO:0004674">
    <property type="term" value="F:protein serine/threonine kinase activity"/>
    <property type="evidence" value="ECO:0007669"/>
    <property type="project" value="UniProtKB-KW"/>
</dbReference>
<feature type="signal peptide" evidence="21">
    <location>
        <begin position="1"/>
        <end position="21"/>
    </location>
</feature>
<dbReference type="GO" id="GO:0005524">
    <property type="term" value="F:ATP binding"/>
    <property type="evidence" value="ECO:0007669"/>
    <property type="project" value="UniProtKB-KW"/>
</dbReference>
<evidence type="ECO:0000256" key="21">
    <source>
        <dbReference type="SAM" id="SignalP"/>
    </source>
</evidence>
<feature type="transmembrane region" description="Helical" evidence="20">
    <location>
        <begin position="405"/>
        <end position="428"/>
    </location>
</feature>
<evidence type="ECO:0000256" key="8">
    <source>
        <dbReference type="ARBA" id="ARBA00022741"/>
    </source>
</evidence>
<feature type="region of interest" description="Disordered" evidence="19">
    <location>
        <begin position="764"/>
        <end position="785"/>
    </location>
</feature>
<dbReference type="EMBL" id="CAADRP010001985">
    <property type="protein sequence ID" value="VFU58358.1"/>
    <property type="molecule type" value="Genomic_DNA"/>
</dbReference>
<dbReference type="SMART" id="SM00108">
    <property type="entry name" value="B_lectin"/>
    <property type="match status" value="1"/>
</dbReference>
<gene>
    <name evidence="25" type="ORF">SVIM_LOCUS426156</name>
</gene>
<dbReference type="Pfam" id="PF07714">
    <property type="entry name" value="PK_Tyr_Ser-Thr"/>
    <property type="match status" value="1"/>
</dbReference>
<dbReference type="SUPFAM" id="SSF51110">
    <property type="entry name" value="alpha-D-mannose-specific plant lectins"/>
    <property type="match status" value="1"/>
</dbReference>
<dbReference type="CDD" id="cd00028">
    <property type="entry name" value="B_lectin"/>
    <property type="match status" value="1"/>
</dbReference>
<comment type="catalytic activity">
    <reaction evidence="16 18">
        <text>L-threonyl-[protein] + ATP = O-phospho-L-threonyl-[protein] + ADP + H(+)</text>
        <dbReference type="Rhea" id="RHEA:46608"/>
        <dbReference type="Rhea" id="RHEA-COMP:11060"/>
        <dbReference type="Rhea" id="RHEA-COMP:11605"/>
        <dbReference type="ChEBI" id="CHEBI:15378"/>
        <dbReference type="ChEBI" id="CHEBI:30013"/>
        <dbReference type="ChEBI" id="CHEBI:30616"/>
        <dbReference type="ChEBI" id="CHEBI:61977"/>
        <dbReference type="ChEBI" id="CHEBI:456216"/>
        <dbReference type="EC" id="2.7.11.1"/>
    </reaction>
</comment>
<dbReference type="SMART" id="SM00220">
    <property type="entry name" value="S_TKc"/>
    <property type="match status" value="1"/>
</dbReference>
<dbReference type="Pfam" id="PF01453">
    <property type="entry name" value="B_lectin"/>
    <property type="match status" value="1"/>
</dbReference>
<comment type="similarity">
    <text evidence="18">Belongs to the protein kinase superfamily. Ser/Thr protein kinase family.</text>
</comment>
<evidence type="ECO:0000256" key="2">
    <source>
        <dbReference type="ARBA" id="ARBA00022475"/>
    </source>
</evidence>
<dbReference type="Gene3D" id="1.10.510.10">
    <property type="entry name" value="Transferase(Phosphotransferase) domain 1"/>
    <property type="match status" value="1"/>
</dbReference>
<keyword evidence="4" id="KW-0597">Phosphoprotein</keyword>
<evidence type="ECO:0000256" key="19">
    <source>
        <dbReference type="SAM" id="MobiDB-lite"/>
    </source>
</evidence>
<dbReference type="FunFam" id="3.30.200.20:FF:000195">
    <property type="entry name" value="G-type lectin S-receptor-like serine/threonine-protein kinase"/>
    <property type="match status" value="1"/>
</dbReference>
<dbReference type="SUPFAM" id="SSF56112">
    <property type="entry name" value="Protein kinase-like (PK-like)"/>
    <property type="match status" value="1"/>
</dbReference>
<dbReference type="CDD" id="cd14066">
    <property type="entry name" value="STKc_IRAK"/>
    <property type="match status" value="1"/>
</dbReference>
<proteinExistence type="inferred from homology"/>
<evidence type="ECO:0000256" key="6">
    <source>
        <dbReference type="ARBA" id="ARBA00022692"/>
    </source>
</evidence>
<evidence type="ECO:0000313" key="25">
    <source>
        <dbReference type="EMBL" id="VFU58358.1"/>
    </source>
</evidence>
<evidence type="ECO:0000256" key="13">
    <source>
        <dbReference type="ARBA" id="ARBA00023157"/>
    </source>
</evidence>
<evidence type="ECO:0000256" key="9">
    <source>
        <dbReference type="ARBA" id="ARBA00022777"/>
    </source>
</evidence>
<keyword evidence="3 18" id="KW-0723">Serine/threonine-protein kinase</keyword>
<dbReference type="InterPro" id="IPR024171">
    <property type="entry name" value="SRK-like_kinase"/>
</dbReference>
<dbReference type="FunFam" id="2.90.10.30:FF:000003">
    <property type="entry name" value="Os04g0303100 protein"/>
    <property type="match status" value="1"/>
</dbReference>
<keyword evidence="13" id="KW-1015">Disulfide bond</keyword>
<evidence type="ECO:0000256" key="12">
    <source>
        <dbReference type="ARBA" id="ARBA00023136"/>
    </source>
</evidence>
<evidence type="ECO:0000259" key="23">
    <source>
        <dbReference type="PROSITE" id="PS50927"/>
    </source>
</evidence>
<protein>
    <recommendedName>
        <fullName evidence="18">Receptor-like serine/threonine-protein kinase</fullName>
        <ecNumber evidence="18">2.7.11.1</ecNumber>
    </recommendedName>
</protein>
<evidence type="ECO:0000256" key="16">
    <source>
        <dbReference type="ARBA" id="ARBA00047899"/>
    </source>
</evidence>
<dbReference type="FunFam" id="3.50.4.10:FF:000002">
    <property type="entry name" value="G-type lectin S-receptor-like serine/threonine-protein kinase"/>
    <property type="match status" value="1"/>
</dbReference>
<dbReference type="FunFam" id="2.90.10.10:FF:000004">
    <property type="entry name" value="G-type lectin S-receptor-like serine/threonine-protein kinase"/>
    <property type="match status" value="1"/>
</dbReference>
<evidence type="ECO:0000259" key="22">
    <source>
        <dbReference type="PROSITE" id="PS50011"/>
    </source>
</evidence>
<dbReference type="PROSITE" id="PS00108">
    <property type="entry name" value="PROTEIN_KINASE_ST"/>
    <property type="match status" value="1"/>
</dbReference>
<evidence type="ECO:0000256" key="5">
    <source>
        <dbReference type="ARBA" id="ARBA00022679"/>
    </source>
</evidence>
<keyword evidence="6 20" id="KW-0812">Transmembrane</keyword>
<dbReference type="Gene3D" id="3.50.4.10">
    <property type="entry name" value="Hepatocyte Growth Factor"/>
    <property type="match status" value="1"/>
</dbReference>
<evidence type="ECO:0000256" key="17">
    <source>
        <dbReference type="ARBA" id="ARBA00048679"/>
    </source>
</evidence>
<keyword evidence="7 21" id="KW-0732">Signal</keyword>
<dbReference type="PANTHER" id="PTHR27002:SF1039">
    <property type="entry name" value="NON-SPECIFIC SERINE_THREONINE PROTEIN KINASE"/>
    <property type="match status" value="1"/>
</dbReference>
<evidence type="ECO:0000256" key="11">
    <source>
        <dbReference type="ARBA" id="ARBA00022989"/>
    </source>
</evidence>
<dbReference type="InterPro" id="IPR036426">
    <property type="entry name" value="Bulb-type_lectin_dom_sf"/>
</dbReference>
<dbReference type="InterPro" id="IPR011009">
    <property type="entry name" value="Kinase-like_dom_sf"/>
</dbReference>
<dbReference type="InterPro" id="IPR000858">
    <property type="entry name" value="S_locus_glycoprot_dom"/>
</dbReference>
<reference evidence="25" key="1">
    <citation type="submission" date="2019-03" db="EMBL/GenBank/DDBJ databases">
        <authorList>
            <person name="Mank J."/>
            <person name="Almeida P."/>
        </authorList>
    </citation>
    <scope>NUCLEOTIDE SEQUENCE</scope>
    <source>
        <strain evidence="25">78183</strain>
    </source>
</reference>
<dbReference type="Gene3D" id="2.90.10.10">
    <property type="entry name" value="Bulb-type lectin domain"/>
    <property type="match status" value="1"/>
</dbReference>
<organism evidence="25">
    <name type="scientific">Salix viminalis</name>
    <name type="common">Common osier</name>
    <name type="synonym">Basket willow</name>
    <dbReference type="NCBI Taxonomy" id="40686"/>
    <lineage>
        <taxon>Eukaryota</taxon>
        <taxon>Viridiplantae</taxon>
        <taxon>Streptophyta</taxon>
        <taxon>Embryophyta</taxon>
        <taxon>Tracheophyta</taxon>
        <taxon>Spermatophyta</taxon>
        <taxon>Magnoliopsida</taxon>
        <taxon>eudicotyledons</taxon>
        <taxon>Gunneridae</taxon>
        <taxon>Pentapetalae</taxon>
        <taxon>rosids</taxon>
        <taxon>fabids</taxon>
        <taxon>Malpighiales</taxon>
        <taxon>Salicaceae</taxon>
        <taxon>Saliceae</taxon>
        <taxon>Salix</taxon>
    </lineage>
</organism>
<dbReference type="PROSITE" id="PS50011">
    <property type="entry name" value="PROTEIN_KINASE_DOM"/>
    <property type="match status" value="1"/>
</dbReference>
<keyword evidence="8 18" id="KW-0547">Nucleotide-binding</keyword>
<dbReference type="InterPro" id="IPR001245">
    <property type="entry name" value="Ser-Thr/Tyr_kinase_cat_dom"/>
</dbReference>
<dbReference type="Pfam" id="PF11883">
    <property type="entry name" value="DUF3403"/>
    <property type="match status" value="1"/>
</dbReference>
<dbReference type="InterPro" id="IPR021820">
    <property type="entry name" value="S-locus_recpt_kinase_C"/>
</dbReference>
<evidence type="ECO:0000256" key="4">
    <source>
        <dbReference type="ARBA" id="ARBA00022553"/>
    </source>
</evidence>
<sequence>MDYCIPALVFCFVSFVIVTTATPTDTINTTQFIRDGDTVVSADGTYELGFFSPGKSKNRYLGIWYGKISVLTAVWVANRETPLKDSSGAVRLTSQGVLVLLNGGGSIIWSSNTSAPARNPIAQLLDSGNLVVKEEGDDNLENSLWQSFDYPGNTLIPGMKIGRNRKTGMEWYVTSWKSPDDPFRGNITAILVPDGYPELIVLEDSKKDSSSWAMEWRAVQWHAPIESGDVQHLLWIEQTQSWFLYETANTDNCESYALCGANGFCSINNSPLCSCLNGFVPKVLRDWDKTDWSSGCVRKTALDCSTDGFRKLSGVKMPETRKSWFNRSMDLEECKKTCLKNCSCTAYTNLDIRDGGSGCLLWFNDLIDIRTFIHNQQEIYIRFAASDIDNSDSAKVNTKSKVKKWVVATTVFSAGILFIGLCLALYVLKKKQKKNSDLQRRSNDNGMKEELDLPLFNIDELACATDNFSESNKLGEGGFGPVYKGTLTNGQEIAVKKLSKNSRQGLDEFTNEVKHIVKLQHRNLVRLLGCCIQRDETMLVYEFLPNKSLDFYIFADETQSLLLDWPKRYNIIKGIARGLLYLHQDSRLRIIHRDLKTSNILLDCEMNPKISDFGLARSFGENETEANTNKVAGTGYIAPEYANYGLYSLKSDVFSFGVLVLETVSGYRNRGFSHPDHHLNLISHAWILFKQGRPLELVAKSKVEARHISEALRSIHVGLLCVQENTEDRPLISHVVLMLGDEKELPQPRQPGFFTERDLVEVSYSSSQSKPPSANECSISMLEAR</sequence>
<evidence type="ECO:0000256" key="7">
    <source>
        <dbReference type="ARBA" id="ARBA00022729"/>
    </source>
</evidence>
<dbReference type="Pfam" id="PF08276">
    <property type="entry name" value="PAN_2"/>
    <property type="match status" value="1"/>
</dbReference>
<feature type="domain" description="Apple" evidence="24">
    <location>
        <begin position="304"/>
        <end position="385"/>
    </location>
</feature>
<keyword evidence="11 20" id="KW-1133">Transmembrane helix</keyword>
<dbReference type="SMART" id="SM00473">
    <property type="entry name" value="PAN_AP"/>
    <property type="match status" value="1"/>
</dbReference>
<dbReference type="PROSITE" id="PS50927">
    <property type="entry name" value="BULB_LECTIN"/>
    <property type="match status" value="1"/>
</dbReference>
<feature type="chain" id="PRO_5026882439" description="Receptor-like serine/threonine-protein kinase" evidence="21">
    <location>
        <begin position="22"/>
        <end position="785"/>
    </location>
</feature>
<evidence type="ECO:0000256" key="10">
    <source>
        <dbReference type="ARBA" id="ARBA00022840"/>
    </source>
</evidence>
<evidence type="ECO:0000259" key="24">
    <source>
        <dbReference type="PROSITE" id="PS50948"/>
    </source>
</evidence>
<dbReference type="Pfam" id="PF00954">
    <property type="entry name" value="S_locus_glycop"/>
    <property type="match status" value="1"/>
</dbReference>
<dbReference type="AlphaFoldDB" id="A0A6N2N8W6"/>
<comment type="catalytic activity">
    <reaction evidence="17 18">
        <text>L-seryl-[protein] + ATP = O-phospho-L-seryl-[protein] + ADP + H(+)</text>
        <dbReference type="Rhea" id="RHEA:17989"/>
        <dbReference type="Rhea" id="RHEA-COMP:9863"/>
        <dbReference type="Rhea" id="RHEA-COMP:11604"/>
        <dbReference type="ChEBI" id="CHEBI:15378"/>
        <dbReference type="ChEBI" id="CHEBI:29999"/>
        <dbReference type="ChEBI" id="CHEBI:30616"/>
        <dbReference type="ChEBI" id="CHEBI:83421"/>
        <dbReference type="ChEBI" id="CHEBI:456216"/>
        <dbReference type="EC" id="2.7.11.1"/>
    </reaction>
</comment>
<keyword evidence="9 18" id="KW-0418">Kinase</keyword>
<dbReference type="Gene3D" id="3.30.200.20">
    <property type="entry name" value="Phosphorylase Kinase, domain 1"/>
    <property type="match status" value="1"/>
</dbReference>
<evidence type="ECO:0000256" key="3">
    <source>
        <dbReference type="ARBA" id="ARBA00022527"/>
    </source>
</evidence>
<keyword evidence="15" id="KW-0325">Glycoprotein</keyword>
<dbReference type="GO" id="GO:0005886">
    <property type="term" value="C:plasma membrane"/>
    <property type="evidence" value="ECO:0007669"/>
    <property type="project" value="UniProtKB-SubCell"/>
</dbReference>
<name>A0A6N2N8W6_SALVM</name>
<dbReference type="InterPro" id="IPR003609">
    <property type="entry name" value="Pan_app"/>
</dbReference>
<dbReference type="PANTHER" id="PTHR27002">
    <property type="entry name" value="RECEPTOR-LIKE SERINE/THREONINE-PROTEIN KINASE SD1-8"/>
    <property type="match status" value="1"/>
</dbReference>
<dbReference type="GO" id="GO:0048544">
    <property type="term" value="P:recognition of pollen"/>
    <property type="evidence" value="ECO:0007669"/>
    <property type="project" value="InterPro"/>
</dbReference>
<evidence type="ECO:0000256" key="15">
    <source>
        <dbReference type="ARBA" id="ARBA00023180"/>
    </source>
</evidence>
<keyword evidence="10 18" id="KW-0067">ATP-binding</keyword>
<dbReference type="InterPro" id="IPR000719">
    <property type="entry name" value="Prot_kinase_dom"/>
</dbReference>
<accession>A0A6N2N8W6</accession>
<keyword evidence="5 18" id="KW-0808">Transferase</keyword>
<dbReference type="InterPro" id="IPR008271">
    <property type="entry name" value="Ser/Thr_kinase_AS"/>
</dbReference>
<evidence type="ECO:0000256" key="1">
    <source>
        <dbReference type="ARBA" id="ARBA00004251"/>
    </source>
</evidence>
<dbReference type="CDD" id="cd01098">
    <property type="entry name" value="PAN_AP_plant"/>
    <property type="match status" value="1"/>
</dbReference>
<keyword evidence="14" id="KW-0675">Receptor</keyword>
<dbReference type="FunFam" id="1.10.510.10:FF:000060">
    <property type="entry name" value="G-type lectin S-receptor-like serine/threonine-protein kinase"/>
    <property type="match status" value="1"/>
</dbReference>
<feature type="domain" description="Bulb-type lectin" evidence="23">
    <location>
        <begin position="24"/>
        <end position="145"/>
    </location>
</feature>
<evidence type="ECO:0000256" key="18">
    <source>
        <dbReference type="PIRNR" id="PIRNR000641"/>
    </source>
</evidence>
<feature type="domain" description="Protein kinase" evidence="22">
    <location>
        <begin position="468"/>
        <end position="753"/>
    </location>
</feature>
<dbReference type="InterPro" id="IPR001480">
    <property type="entry name" value="Bulb-type_lectin_dom"/>
</dbReference>
<dbReference type="EC" id="2.7.11.1" evidence="18"/>